<dbReference type="KEGG" id="nhe:NECHADRAFT_88205"/>
<dbReference type="Pfam" id="PF06985">
    <property type="entry name" value="HET"/>
    <property type="match status" value="1"/>
</dbReference>
<dbReference type="OrthoDB" id="5362512at2759"/>
<organism evidence="2 3">
    <name type="scientific">Fusarium vanettenii (strain ATCC MYA-4622 / CBS 123669 / FGSC 9596 / NRRL 45880 / 77-13-4)</name>
    <name type="common">Fusarium solani subsp. pisi</name>
    <dbReference type="NCBI Taxonomy" id="660122"/>
    <lineage>
        <taxon>Eukaryota</taxon>
        <taxon>Fungi</taxon>
        <taxon>Dikarya</taxon>
        <taxon>Ascomycota</taxon>
        <taxon>Pezizomycotina</taxon>
        <taxon>Sordariomycetes</taxon>
        <taxon>Hypocreomycetidae</taxon>
        <taxon>Hypocreales</taxon>
        <taxon>Nectriaceae</taxon>
        <taxon>Fusarium</taxon>
        <taxon>Fusarium solani species complex</taxon>
        <taxon>Fusarium vanettenii</taxon>
    </lineage>
</organism>
<dbReference type="AlphaFoldDB" id="C7ZDH9"/>
<dbReference type="InterPro" id="IPR010730">
    <property type="entry name" value="HET"/>
</dbReference>
<dbReference type="STRING" id="660122.C7ZDH9"/>
<keyword evidence="3" id="KW-1185">Reference proteome</keyword>
<feature type="domain" description="Heterokaryon incompatibility" evidence="1">
    <location>
        <begin position="167"/>
        <end position="327"/>
    </location>
</feature>
<reference evidence="2 3" key="1">
    <citation type="journal article" date="2009" name="PLoS Genet.">
        <title>The genome of Nectria haematococca: contribution of supernumerary chromosomes to gene expansion.</title>
        <authorList>
            <person name="Coleman J.J."/>
            <person name="Rounsley S.D."/>
            <person name="Rodriguez-Carres M."/>
            <person name="Kuo A."/>
            <person name="Wasmann C.C."/>
            <person name="Grimwood J."/>
            <person name="Schmutz J."/>
            <person name="Taga M."/>
            <person name="White G.J."/>
            <person name="Zhou S."/>
            <person name="Schwartz D.C."/>
            <person name="Freitag M."/>
            <person name="Ma L.J."/>
            <person name="Danchin E.G."/>
            <person name="Henrissat B."/>
            <person name="Coutinho P.M."/>
            <person name="Nelson D.R."/>
            <person name="Straney D."/>
            <person name="Napoli C.A."/>
            <person name="Barker B.M."/>
            <person name="Gribskov M."/>
            <person name="Rep M."/>
            <person name="Kroken S."/>
            <person name="Molnar I."/>
            <person name="Rensing C."/>
            <person name="Kennell J.C."/>
            <person name="Zamora J."/>
            <person name="Farman M.L."/>
            <person name="Selker E.U."/>
            <person name="Salamov A."/>
            <person name="Shapiro H."/>
            <person name="Pangilinan J."/>
            <person name="Lindquist E."/>
            <person name="Lamers C."/>
            <person name="Grigoriev I.V."/>
            <person name="Geiser D.M."/>
            <person name="Covert S.F."/>
            <person name="Temporini E."/>
            <person name="Vanetten H.D."/>
        </authorList>
    </citation>
    <scope>NUCLEOTIDE SEQUENCE [LARGE SCALE GENOMIC DNA]</scope>
    <source>
        <strain evidence="3">ATCC MYA-4622 / CBS 123669 / FGSC 9596 / NRRL 45880 / 77-13-4</strain>
    </source>
</reference>
<evidence type="ECO:0000259" key="1">
    <source>
        <dbReference type="Pfam" id="PF06985"/>
    </source>
</evidence>
<protein>
    <recommendedName>
        <fullName evidence="1">Heterokaryon incompatibility domain-containing protein</fullName>
    </recommendedName>
</protein>
<dbReference type="GeneID" id="9669448"/>
<dbReference type="PANTHER" id="PTHR33112:SF16">
    <property type="entry name" value="HETEROKARYON INCOMPATIBILITY DOMAIN-CONTAINING PROTEIN"/>
    <property type="match status" value="1"/>
</dbReference>
<evidence type="ECO:0000313" key="2">
    <source>
        <dbReference type="EMBL" id="EEU37905.1"/>
    </source>
</evidence>
<dbReference type="PANTHER" id="PTHR33112">
    <property type="entry name" value="DOMAIN PROTEIN, PUTATIVE-RELATED"/>
    <property type="match status" value="1"/>
</dbReference>
<accession>C7ZDH9</accession>
<dbReference type="VEuPathDB" id="FungiDB:NECHADRAFT_88205"/>
<dbReference type="RefSeq" id="XP_003043618.1">
    <property type="nucleotide sequence ID" value="XM_003043572.1"/>
</dbReference>
<dbReference type="InParanoid" id="C7ZDH9"/>
<name>C7ZDH9_FUSV7</name>
<evidence type="ECO:0000313" key="3">
    <source>
        <dbReference type="Proteomes" id="UP000005206"/>
    </source>
</evidence>
<proteinExistence type="predicted"/>
<dbReference type="EMBL" id="GG698920">
    <property type="protein sequence ID" value="EEU37905.1"/>
    <property type="molecule type" value="Genomic_DNA"/>
</dbReference>
<dbReference type="OMA" id="HENCKRG"/>
<sequence length="557" mass="62952">MDIEIDTDLESRKCSFCSYQYPLEDQQGFLPIGKGRSLDELIESSRTCVQCQRANERLRMLECELHDIGEGATQRLDVHLVAPDKILYPVPELSSYTARPNFFGMTPHPFSWEALLSLQTCLKKCLATHGNCREDTDSGWLPTRLIDVRDMKLKLSADIPGGSDRRYIALSHQWGTRPFLTLNRDNLKTFMRDRIPLSRLRRTFKDAVQMAKWFEVNYLWIDSLCIVQGSKLQSEWHQEASTMAHVYRNALITFAASKADHINSDFFTPTLSGPGRRRGLEQTFGTSGSRPTCFRVSETQNLDPESQMIVEADRDMPLNSRAWVIQEHLLAPRTIHFGDSIVWECREMTAKQLFLRSSVFPSTSTLKAWTAGLEGKDCSTLWNETVMKYSGCKLSVRSDKLVAIAGLARVFSPVLKSEYITGLWTRHLVDGLLWETLEEEKKREGGYIAPTWSWASVEARVRFQKLPKGAVSLVQVEQATSVPVASDSFGEVKSAFVDAKGRLVPLGHPGPVSRALIYKDQNLRVSLDRALPTDVGSRQIEKARQSRIVGSDLSGWI</sequence>
<gene>
    <name evidence="2" type="ORF">NECHADRAFT_88205</name>
</gene>
<dbReference type="HOGENOM" id="CLU_002639_8_3_1"/>
<dbReference type="Proteomes" id="UP000005206">
    <property type="component" value="Chromosome 13"/>
</dbReference>